<dbReference type="CDD" id="cd20736">
    <property type="entry name" value="PoNe_Nuclease"/>
    <property type="match status" value="1"/>
</dbReference>
<accession>A0A6J7GMG6</accession>
<evidence type="ECO:0000313" key="3">
    <source>
        <dbReference type="EMBL" id="CAB4969504.1"/>
    </source>
</evidence>
<dbReference type="NCBIfam" id="TIGR00252">
    <property type="entry name" value="YraN family protein"/>
    <property type="match status" value="1"/>
</dbReference>
<protein>
    <submittedName>
        <fullName evidence="2">Unannotated protein</fullName>
    </submittedName>
</protein>
<proteinExistence type="inferred from homology"/>
<reference evidence="2" key="1">
    <citation type="submission" date="2020-05" db="EMBL/GenBank/DDBJ databases">
        <authorList>
            <person name="Chiriac C."/>
            <person name="Salcher M."/>
            <person name="Ghai R."/>
            <person name="Kavagutti S V."/>
        </authorList>
    </citation>
    <scope>NUCLEOTIDE SEQUENCE</scope>
</reference>
<evidence type="ECO:0000313" key="1">
    <source>
        <dbReference type="EMBL" id="CAB4726160.1"/>
    </source>
</evidence>
<dbReference type="PANTHER" id="PTHR34039">
    <property type="entry name" value="UPF0102 PROTEIN YRAN"/>
    <property type="match status" value="1"/>
</dbReference>
<dbReference type="EMBL" id="CAFBPQ010000051">
    <property type="protein sequence ID" value="CAB5030404.1"/>
    <property type="molecule type" value="Genomic_DNA"/>
</dbReference>
<dbReference type="EMBL" id="CAFBOF010000003">
    <property type="protein sequence ID" value="CAB4969504.1"/>
    <property type="molecule type" value="Genomic_DNA"/>
</dbReference>
<organism evidence="2">
    <name type="scientific">freshwater metagenome</name>
    <dbReference type="NCBI Taxonomy" id="449393"/>
    <lineage>
        <taxon>unclassified sequences</taxon>
        <taxon>metagenomes</taxon>
        <taxon>ecological metagenomes</taxon>
    </lineage>
</organism>
<dbReference type="InterPro" id="IPR003509">
    <property type="entry name" value="UPF0102_YraN-like"/>
</dbReference>
<dbReference type="Gene3D" id="3.40.1350.10">
    <property type="match status" value="1"/>
</dbReference>
<dbReference type="NCBIfam" id="NF009154">
    <property type="entry name" value="PRK12497.3-3"/>
    <property type="match status" value="1"/>
</dbReference>
<dbReference type="GO" id="GO:0003676">
    <property type="term" value="F:nucleic acid binding"/>
    <property type="evidence" value="ECO:0007669"/>
    <property type="project" value="InterPro"/>
</dbReference>
<evidence type="ECO:0000313" key="2">
    <source>
        <dbReference type="EMBL" id="CAB4907828.1"/>
    </source>
</evidence>
<dbReference type="Pfam" id="PF02021">
    <property type="entry name" value="UPF0102"/>
    <property type="match status" value="1"/>
</dbReference>
<gene>
    <name evidence="1" type="ORF">UFOPK2683_00991</name>
    <name evidence="2" type="ORF">UFOPK3605_00894</name>
    <name evidence="3" type="ORF">UFOPK3897_00274</name>
    <name evidence="4" type="ORF">UFOPK4121_01309</name>
</gene>
<sequence length="119" mass="13518">MADYRRGLGDAGEEAAAQVYEAAGYEVIDRNWRNKTGEIDLILSKKNQLVFCEVKTRRSLAFGHPAEAVTREKQQRLKRLAMGWLDENSHERFSLRIDVAAVLAHRDGTFTVEIIEDIA</sequence>
<dbReference type="PANTHER" id="PTHR34039:SF1">
    <property type="entry name" value="UPF0102 PROTEIN YRAN"/>
    <property type="match status" value="1"/>
</dbReference>
<name>A0A6J7GMG6_9ZZZZ</name>
<evidence type="ECO:0000313" key="4">
    <source>
        <dbReference type="EMBL" id="CAB5030404.1"/>
    </source>
</evidence>
<dbReference type="SUPFAM" id="SSF52980">
    <property type="entry name" value="Restriction endonuclease-like"/>
    <property type="match status" value="1"/>
</dbReference>
<dbReference type="HAMAP" id="MF_00048">
    <property type="entry name" value="UPF0102"/>
    <property type="match status" value="1"/>
</dbReference>
<dbReference type="NCBIfam" id="NF009150">
    <property type="entry name" value="PRK12497.1-3"/>
    <property type="match status" value="1"/>
</dbReference>
<dbReference type="EMBL" id="CAEZYK010000053">
    <property type="protein sequence ID" value="CAB4726160.1"/>
    <property type="molecule type" value="Genomic_DNA"/>
</dbReference>
<dbReference type="AlphaFoldDB" id="A0A6J7GMG6"/>
<dbReference type="InterPro" id="IPR011856">
    <property type="entry name" value="tRNA_endonuc-like_dom_sf"/>
</dbReference>
<dbReference type="EMBL" id="CAFBMM010000040">
    <property type="protein sequence ID" value="CAB4907828.1"/>
    <property type="molecule type" value="Genomic_DNA"/>
</dbReference>
<dbReference type="InterPro" id="IPR011335">
    <property type="entry name" value="Restrct_endonuc-II-like"/>
</dbReference>